<evidence type="ECO:0000313" key="8">
    <source>
        <dbReference type="EMBL" id="WAL61153.1"/>
    </source>
</evidence>
<evidence type="ECO:0000256" key="2">
    <source>
        <dbReference type="ARBA" id="ARBA00022529"/>
    </source>
</evidence>
<dbReference type="InterPro" id="IPR051018">
    <property type="entry name" value="Bacteriophage_GH24"/>
</dbReference>
<evidence type="ECO:0000313" key="9">
    <source>
        <dbReference type="Proteomes" id="UP001163152"/>
    </source>
</evidence>
<keyword evidence="9" id="KW-1185">Reference proteome</keyword>
<keyword evidence="4 7" id="KW-0378">Hydrolase</keyword>
<accession>A0A9E8ZDG3</accession>
<dbReference type="EC" id="3.2.1.17" evidence="7"/>
<gene>
    <name evidence="8" type="ORF">OXH18_03890</name>
</gene>
<evidence type="ECO:0000256" key="3">
    <source>
        <dbReference type="ARBA" id="ARBA00022638"/>
    </source>
</evidence>
<proteinExistence type="inferred from homology"/>
<keyword evidence="5" id="KW-1035">Host cytoplasm</keyword>
<dbReference type="RefSeq" id="WP_268611107.1">
    <property type="nucleotide sequence ID" value="NZ_CP113797.1"/>
</dbReference>
<reference evidence="8" key="1">
    <citation type="submission" date="2022-12" db="EMBL/GenBank/DDBJ databases">
        <title>Polyphasic identification of a Novel Hot-Spring Cyanobacterium Ocullathermofonsia sinensis gen nov. sp. nov. and Genomic Insights on its Adaptations to the Thermal Habitat.</title>
        <authorList>
            <person name="Daroch M."/>
            <person name="Tang J."/>
            <person name="Jiang Y."/>
        </authorList>
    </citation>
    <scope>NUCLEOTIDE SEQUENCE</scope>
    <source>
        <strain evidence="8">PKUAC-SCTA174</strain>
    </source>
</reference>
<dbReference type="SUPFAM" id="SSF53955">
    <property type="entry name" value="Lysozyme-like"/>
    <property type="match status" value="1"/>
</dbReference>
<dbReference type="InterPro" id="IPR023346">
    <property type="entry name" value="Lysozyme-like_dom_sf"/>
</dbReference>
<comment type="similarity">
    <text evidence="7">Belongs to the glycosyl hydrolase 24 family.</text>
</comment>
<dbReference type="KEGG" id="tsin:OXH18_03890"/>
<dbReference type="HAMAP" id="MF_04110">
    <property type="entry name" value="ENDOLYSIN_T4"/>
    <property type="match status" value="1"/>
</dbReference>
<keyword evidence="6 7" id="KW-0326">Glycosidase</keyword>
<dbReference type="InterPro" id="IPR034690">
    <property type="entry name" value="Endolysin_T4_type"/>
</dbReference>
<dbReference type="GO" id="GO:0031640">
    <property type="term" value="P:killing of cells of another organism"/>
    <property type="evidence" value="ECO:0007669"/>
    <property type="project" value="UniProtKB-KW"/>
</dbReference>
<sequence length="587" mass="65246">MSQVLTSVILQSDRLAEYTLQIVEDTWLKQTPVHSDRLTDSQKQFVRTGTVYSVSNVQLVEDDHIKITFNTDKTERDVQNQGLDTWYVNWPTVQLWKDGQIVSQEQLASMTFSPSSPSGSIVSTYTLKIVEDTWLKQSTAQGATLPDDQRQFIRAGTVLPVSSFQQVENDHLRVAFGLDAQGNQISFKGRNTWYVYRLAVQLLRNGQVIVGIANPPLPTPRPTPTPALTASYSVRLLSDTWLKQSTAQGSSLPDAQRQFISGSTILPIASYATAANNHLRITLGRNNQGEQLQFKERNTWYVYRPVVQVLRDGRVILGPTNPPPTPRPTPNPIPSPSPVPMQSPYSFRATIDTWLKQSTAQSTALSDDQKQLINAGTVLPLAAFQSAPDNHLRITLGVDTQGNQVQFKGRNTWFVYRPAIQLLQNGRPIDSPTPSPTGRRQINADGLRLLKSFEGLRLEAYQDPVGVWTIGYGTTTGVRPGMVITEAEAESLLRRDLARFENAVADLVNVPVNDNQFSALVSFTYNVGEGALASSTLLRLLNQRDYSGAADQLLRWNRAGGAELPGLTRRRRAERALFLGQDYTVFL</sequence>
<dbReference type="InterPro" id="IPR033907">
    <property type="entry name" value="Endolysin_autolysin"/>
</dbReference>
<evidence type="ECO:0000256" key="7">
    <source>
        <dbReference type="RuleBase" id="RU003788"/>
    </source>
</evidence>
<evidence type="ECO:0000256" key="5">
    <source>
        <dbReference type="ARBA" id="ARBA00023200"/>
    </source>
</evidence>
<organism evidence="8 9">
    <name type="scientific">Thermocoleostomius sinensis A174</name>
    <dbReference type="NCBI Taxonomy" id="2016057"/>
    <lineage>
        <taxon>Bacteria</taxon>
        <taxon>Bacillati</taxon>
        <taxon>Cyanobacteriota</taxon>
        <taxon>Cyanophyceae</taxon>
        <taxon>Oculatellales</taxon>
        <taxon>Oculatellaceae</taxon>
        <taxon>Thermocoleostomius</taxon>
    </lineage>
</organism>
<dbReference type="PANTHER" id="PTHR38107">
    <property type="match status" value="1"/>
</dbReference>
<dbReference type="PANTHER" id="PTHR38107:SF3">
    <property type="entry name" value="LYSOZYME RRRD-RELATED"/>
    <property type="match status" value="1"/>
</dbReference>
<dbReference type="Proteomes" id="UP001163152">
    <property type="component" value="Chromosome"/>
</dbReference>
<comment type="catalytic activity">
    <reaction evidence="1 7">
        <text>Hydrolysis of (1-&gt;4)-beta-linkages between N-acetylmuramic acid and N-acetyl-D-glucosamine residues in a peptidoglycan and between N-acetyl-D-glucosamine residues in chitodextrins.</text>
        <dbReference type="EC" id="3.2.1.17"/>
    </reaction>
</comment>
<keyword evidence="3 7" id="KW-0081">Bacteriolytic enzyme</keyword>
<dbReference type="InterPro" id="IPR043688">
    <property type="entry name" value="SAR_endolysin-like"/>
</dbReference>
<dbReference type="HAMAP" id="MF_04136">
    <property type="entry name" value="SAR_ENDOLYSIN"/>
    <property type="match status" value="1"/>
</dbReference>
<dbReference type="GO" id="GO:0009253">
    <property type="term" value="P:peptidoglycan catabolic process"/>
    <property type="evidence" value="ECO:0007669"/>
    <property type="project" value="InterPro"/>
</dbReference>
<dbReference type="GO" id="GO:0003796">
    <property type="term" value="F:lysozyme activity"/>
    <property type="evidence" value="ECO:0007669"/>
    <property type="project" value="UniProtKB-EC"/>
</dbReference>
<dbReference type="CDD" id="cd00737">
    <property type="entry name" value="lyz_endolysin_autolysin"/>
    <property type="match status" value="1"/>
</dbReference>
<protein>
    <recommendedName>
        <fullName evidence="7">Lysozyme</fullName>
        <ecNumber evidence="7">3.2.1.17</ecNumber>
    </recommendedName>
</protein>
<name>A0A9E8ZDG3_9CYAN</name>
<dbReference type="GO" id="GO:0016998">
    <property type="term" value="P:cell wall macromolecule catabolic process"/>
    <property type="evidence" value="ECO:0007669"/>
    <property type="project" value="InterPro"/>
</dbReference>
<evidence type="ECO:0000256" key="1">
    <source>
        <dbReference type="ARBA" id="ARBA00000632"/>
    </source>
</evidence>
<dbReference type="InterPro" id="IPR023347">
    <property type="entry name" value="Lysozyme_dom_sf"/>
</dbReference>
<dbReference type="EMBL" id="CP113797">
    <property type="protein sequence ID" value="WAL61153.1"/>
    <property type="molecule type" value="Genomic_DNA"/>
</dbReference>
<dbReference type="GO" id="GO:0042742">
    <property type="term" value="P:defense response to bacterium"/>
    <property type="evidence" value="ECO:0007669"/>
    <property type="project" value="UniProtKB-KW"/>
</dbReference>
<dbReference type="Pfam" id="PF00959">
    <property type="entry name" value="Phage_lysozyme"/>
    <property type="match status" value="1"/>
</dbReference>
<keyword evidence="2 7" id="KW-0929">Antimicrobial</keyword>
<evidence type="ECO:0000256" key="4">
    <source>
        <dbReference type="ARBA" id="ARBA00022801"/>
    </source>
</evidence>
<dbReference type="AlphaFoldDB" id="A0A9E8ZDG3"/>
<dbReference type="InterPro" id="IPR002196">
    <property type="entry name" value="Glyco_hydro_24"/>
</dbReference>
<dbReference type="Gene3D" id="1.10.530.40">
    <property type="match status" value="1"/>
</dbReference>
<evidence type="ECO:0000256" key="6">
    <source>
        <dbReference type="ARBA" id="ARBA00023295"/>
    </source>
</evidence>